<dbReference type="PRINTS" id="PR00990">
    <property type="entry name" value="RIBOKINASE"/>
</dbReference>
<dbReference type="eggNOG" id="COG0524">
    <property type="taxonomic scope" value="Bacteria"/>
</dbReference>
<keyword evidence="12" id="KW-0963">Cytoplasm</keyword>
<protein>
    <recommendedName>
        <fullName evidence="3 12">Ribokinase</fullName>
        <shortName evidence="12">RK</shortName>
        <ecNumber evidence="2 12">2.7.1.15</ecNumber>
    </recommendedName>
</protein>
<dbReference type="Pfam" id="PF00294">
    <property type="entry name" value="PfkB"/>
    <property type="match status" value="1"/>
</dbReference>
<comment type="subunit">
    <text evidence="12">Homodimer.</text>
</comment>
<dbReference type="UniPathway" id="UPA00916">
    <property type="reaction ID" value="UER00889"/>
</dbReference>
<comment type="caution">
    <text evidence="14">The sequence shown here is derived from an EMBL/GenBank/DDBJ whole genome shotgun (WGS) entry which is preliminary data.</text>
</comment>
<dbReference type="PANTHER" id="PTHR10584">
    <property type="entry name" value="SUGAR KINASE"/>
    <property type="match status" value="1"/>
</dbReference>
<evidence type="ECO:0000256" key="7">
    <source>
        <dbReference type="ARBA" id="ARBA00022777"/>
    </source>
</evidence>
<comment type="subcellular location">
    <subcellularLocation>
        <location evidence="12">Cytoplasm</location>
    </subcellularLocation>
</comment>
<evidence type="ECO:0000256" key="9">
    <source>
        <dbReference type="ARBA" id="ARBA00022842"/>
    </source>
</evidence>
<gene>
    <name evidence="12" type="primary">rbsK</name>
    <name evidence="14" type="ORF">FD03_GL001966</name>
</gene>
<dbReference type="InterPro" id="IPR002139">
    <property type="entry name" value="Ribo/fructo_kinase"/>
</dbReference>
<evidence type="ECO:0000256" key="10">
    <source>
        <dbReference type="ARBA" id="ARBA00022958"/>
    </source>
</evidence>
<feature type="binding site" evidence="12">
    <location>
        <position position="249"/>
    </location>
    <ligand>
        <name>K(+)</name>
        <dbReference type="ChEBI" id="CHEBI:29103"/>
    </ligand>
</feature>
<feature type="binding site" evidence="12">
    <location>
        <position position="293"/>
    </location>
    <ligand>
        <name>K(+)</name>
        <dbReference type="ChEBI" id="CHEBI:29103"/>
    </ligand>
</feature>
<comment type="similarity">
    <text evidence="1">Belongs to the carbohydrate kinase pfkB family.</text>
</comment>
<feature type="binding site" evidence="12">
    <location>
        <begin position="252"/>
        <end position="253"/>
    </location>
    <ligand>
        <name>ATP</name>
        <dbReference type="ChEBI" id="CHEBI:30616"/>
    </ligand>
</feature>
<comment type="cofactor">
    <cofactor evidence="12">
        <name>Mg(2+)</name>
        <dbReference type="ChEBI" id="CHEBI:18420"/>
    </cofactor>
    <text evidence="12">Requires a divalent cation, most likely magnesium in vivo, as an electrophilic catalyst to aid phosphoryl group transfer. It is the chelate of the metal and the nucleotide that is the actual substrate.</text>
</comment>
<keyword evidence="10 12" id="KW-0630">Potassium</keyword>
<accession>A0A0R1KA17</accession>
<dbReference type="InterPro" id="IPR011611">
    <property type="entry name" value="PfkB_dom"/>
</dbReference>
<sequence length="305" mass="32566">MNKVTVVGSINVDSILHIKQLPQPGETIGMQSFSKAAGGKGANQAVSAARSDAETYFIGCVGDDSNGEFMLKQLNDNRINTDNIRTVTGSNTGQAYILLQESGQNSIIVQAGANFELNQTDIQNAMETIQTSDFVISEFETPMDTGIIAFQFAHQAGKKTILNPAPANDEIPADLLSLTDLIVPNETESELITGIKITDEQSMEDSARYYERFGIKNVIITIGEHGSYVSLNGTGKIVPAFKVDAVDTTAAGDTFIGALASVLETDFSNLFDAVTYASRASSLTVQKLGAFPSIPARQAVIDAQK</sequence>
<comment type="similarity">
    <text evidence="12">Belongs to the carbohydrate kinase PfkB family. Ribokinase subfamily.</text>
</comment>
<dbReference type="PATRIC" id="fig|1423775.4.peg.2004"/>
<evidence type="ECO:0000313" key="14">
    <source>
        <dbReference type="EMBL" id="KRK80542.1"/>
    </source>
</evidence>
<evidence type="ECO:0000256" key="6">
    <source>
        <dbReference type="ARBA" id="ARBA00022741"/>
    </source>
</evidence>
<reference evidence="14 15" key="1">
    <citation type="journal article" date="2015" name="Genome Announc.">
        <title>Expanding the biotechnology potential of lactobacilli through comparative genomics of 213 strains and associated genera.</title>
        <authorList>
            <person name="Sun Z."/>
            <person name="Harris H.M."/>
            <person name="McCann A."/>
            <person name="Guo C."/>
            <person name="Argimon S."/>
            <person name="Zhang W."/>
            <person name="Yang X."/>
            <person name="Jeffery I.B."/>
            <person name="Cooney J.C."/>
            <person name="Kagawa T.F."/>
            <person name="Liu W."/>
            <person name="Song Y."/>
            <person name="Salvetti E."/>
            <person name="Wrobel A."/>
            <person name="Rasinkangas P."/>
            <person name="Parkhill J."/>
            <person name="Rea M.C."/>
            <person name="O'Sullivan O."/>
            <person name="Ritari J."/>
            <person name="Douillard F.P."/>
            <person name="Paul Ross R."/>
            <person name="Yang R."/>
            <person name="Briner A.E."/>
            <person name="Felis G.E."/>
            <person name="de Vos W.M."/>
            <person name="Barrangou R."/>
            <person name="Klaenhammer T.R."/>
            <person name="Caufield P.W."/>
            <person name="Cui Y."/>
            <person name="Zhang H."/>
            <person name="O'Toole P.W."/>
        </authorList>
    </citation>
    <scope>NUCLEOTIDE SEQUENCE [LARGE SCALE GENOMIC DNA]</scope>
    <source>
        <strain evidence="14 15">DSM 19682</strain>
    </source>
</reference>
<dbReference type="PANTHER" id="PTHR10584:SF166">
    <property type="entry name" value="RIBOKINASE"/>
    <property type="match status" value="1"/>
</dbReference>
<dbReference type="GO" id="GO:0046872">
    <property type="term" value="F:metal ion binding"/>
    <property type="evidence" value="ECO:0007669"/>
    <property type="project" value="UniProtKB-KW"/>
</dbReference>
<dbReference type="HAMAP" id="MF_01987">
    <property type="entry name" value="Ribokinase"/>
    <property type="match status" value="1"/>
</dbReference>
<feature type="binding site" evidence="12">
    <location>
        <position position="140"/>
    </location>
    <ligand>
        <name>substrate</name>
    </ligand>
</feature>
<keyword evidence="4 12" id="KW-0808">Transferase</keyword>
<dbReference type="GO" id="GO:0019303">
    <property type="term" value="P:D-ribose catabolic process"/>
    <property type="evidence" value="ECO:0007669"/>
    <property type="project" value="UniProtKB-UniRule"/>
</dbReference>
<feature type="binding site" evidence="12">
    <location>
        <position position="289"/>
    </location>
    <ligand>
        <name>K(+)</name>
        <dbReference type="ChEBI" id="CHEBI:29103"/>
    </ligand>
</feature>
<evidence type="ECO:0000256" key="2">
    <source>
        <dbReference type="ARBA" id="ARBA00012035"/>
    </source>
</evidence>
<evidence type="ECO:0000256" key="11">
    <source>
        <dbReference type="ARBA" id="ARBA00023277"/>
    </source>
</evidence>
<feature type="binding site" evidence="12">
    <location>
        <position position="247"/>
    </location>
    <ligand>
        <name>K(+)</name>
        <dbReference type="ChEBI" id="CHEBI:29103"/>
    </ligand>
</feature>
<keyword evidence="6 12" id="KW-0547">Nucleotide-binding</keyword>
<feature type="binding site" evidence="12">
    <location>
        <position position="284"/>
    </location>
    <ligand>
        <name>K(+)</name>
        <dbReference type="ChEBI" id="CHEBI:29103"/>
    </ligand>
</feature>
<dbReference type="OrthoDB" id="9775849at2"/>
<evidence type="ECO:0000256" key="8">
    <source>
        <dbReference type="ARBA" id="ARBA00022840"/>
    </source>
</evidence>
<dbReference type="GO" id="GO:0004747">
    <property type="term" value="F:ribokinase activity"/>
    <property type="evidence" value="ECO:0007669"/>
    <property type="project" value="UniProtKB-UniRule"/>
</dbReference>
<keyword evidence="11 12" id="KW-0119">Carbohydrate metabolism</keyword>
<dbReference type="InterPro" id="IPR011877">
    <property type="entry name" value="Ribokinase"/>
</dbReference>
<comment type="pathway">
    <text evidence="12">Carbohydrate metabolism; D-ribose degradation; D-ribose 5-phosphate from beta-D-ribopyranose: step 2/2.</text>
</comment>
<comment type="activity regulation">
    <text evidence="12">Activated by a monovalent cation that binds near, but not in, the active site. The most likely occupant of the site in vivo is potassium. Ion binding induces a conformational change that may alter substrate affinity.</text>
</comment>
<evidence type="ECO:0000259" key="13">
    <source>
        <dbReference type="Pfam" id="PF00294"/>
    </source>
</evidence>
<dbReference type="Gene3D" id="3.40.1190.20">
    <property type="match status" value="1"/>
</dbReference>
<dbReference type="PROSITE" id="PS00584">
    <property type="entry name" value="PFKB_KINASES_2"/>
    <property type="match status" value="1"/>
</dbReference>
<evidence type="ECO:0000256" key="1">
    <source>
        <dbReference type="ARBA" id="ARBA00005380"/>
    </source>
</evidence>
<feature type="binding site" evidence="12">
    <location>
        <position position="287"/>
    </location>
    <ligand>
        <name>K(+)</name>
        <dbReference type="ChEBI" id="CHEBI:29103"/>
    </ligand>
</feature>
<dbReference type="STRING" id="1423775.FD03_GL001966"/>
<dbReference type="AlphaFoldDB" id="A0A0R1KA17"/>
<organism evidence="14 15">
    <name type="scientific">Companilactobacillus nodensis DSM 19682 = JCM 14932 = NBRC 107160</name>
    <dbReference type="NCBI Taxonomy" id="1423775"/>
    <lineage>
        <taxon>Bacteria</taxon>
        <taxon>Bacillati</taxon>
        <taxon>Bacillota</taxon>
        <taxon>Bacilli</taxon>
        <taxon>Lactobacillales</taxon>
        <taxon>Lactobacillaceae</taxon>
        <taxon>Companilactobacillus</taxon>
    </lineage>
</organism>
<comment type="caution">
    <text evidence="12">Lacks conserved residue(s) required for the propagation of feature annotation.</text>
</comment>
<feature type="binding site" evidence="12">
    <location>
        <position position="253"/>
    </location>
    <ligand>
        <name>substrate</name>
    </ligand>
</feature>
<dbReference type="Proteomes" id="UP000051248">
    <property type="component" value="Unassembled WGS sequence"/>
</dbReference>
<dbReference type="GO" id="GO:0005829">
    <property type="term" value="C:cytosol"/>
    <property type="evidence" value="ECO:0007669"/>
    <property type="project" value="TreeGrafter"/>
</dbReference>
<name>A0A0R1KA17_9LACO</name>
<dbReference type="GO" id="GO:0005524">
    <property type="term" value="F:ATP binding"/>
    <property type="evidence" value="ECO:0007669"/>
    <property type="project" value="UniProtKB-UniRule"/>
</dbReference>
<evidence type="ECO:0000256" key="5">
    <source>
        <dbReference type="ARBA" id="ARBA00022723"/>
    </source>
</evidence>
<keyword evidence="15" id="KW-1185">Reference proteome</keyword>
<evidence type="ECO:0000256" key="12">
    <source>
        <dbReference type="HAMAP-Rule" id="MF_01987"/>
    </source>
</evidence>
<feature type="binding site" evidence="12">
    <location>
        <begin position="221"/>
        <end position="226"/>
    </location>
    <ligand>
        <name>ATP</name>
        <dbReference type="ChEBI" id="CHEBI:30616"/>
    </ligand>
</feature>
<dbReference type="InterPro" id="IPR002173">
    <property type="entry name" value="Carboh/pur_kinase_PfkB_CS"/>
</dbReference>
<feature type="domain" description="Carbohydrate kinase PfkB" evidence="13">
    <location>
        <begin position="1"/>
        <end position="296"/>
    </location>
</feature>
<comment type="catalytic activity">
    <reaction evidence="12">
        <text>D-ribose + ATP = D-ribose 5-phosphate + ADP + H(+)</text>
        <dbReference type="Rhea" id="RHEA:13697"/>
        <dbReference type="ChEBI" id="CHEBI:15378"/>
        <dbReference type="ChEBI" id="CHEBI:30616"/>
        <dbReference type="ChEBI" id="CHEBI:47013"/>
        <dbReference type="ChEBI" id="CHEBI:78346"/>
        <dbReference type="ChEBI" id="CHEBI:456216"/>
        <dbReference type="EC" id="2.7.1.15"/>
    </reaction>
</comment>
<keyword evidence="5 12" id="KW-0479">Metal-binding</keyword>
<dbReference type="EMBL" id="AZDZ01000003">
    <property type="protein sequence ID" value="KRK80542.1"/>
    <property type="molecule type" value="Genomic_DNA"/>
</dbReference>
<evidence type="ECO:0000256" key="4">
    <source>
        <dbReference type="ARBA" id="ARBA00022679"/>
    </source>
</evidence>
<feature type="binding site" evidence="12">
    <location>
        <position position="185"/>
    </location>
    <ligand>
        <name>ATP</name>
        <dbReference type="ChEBI" id="CHEBI:30616"/>
    </ligand>
</feature>
<keyword evidence="7 12" id="KW-0418">Kinase</keyword>
<evidence type="ECO:0000256" key="3">
    <source>
        <dbReference type="ARBA" id="ARBA00016943"/>
    </source>
</evidence>
<dbReference type="NCBIfam" id="TIGR02152">
    <property type="entry name" value="D_ribokin_bact"/>
    <property type="match status" value="1"/>
</dbReference>
<evidence type="ECO:0000313" key="15">
    <source>
        <dbReference type="Proteomes" id="UP000051248"/>
    </source>
</evidence>
<dbReference type="EC" id="2.7.1.15" evidence="2 12"/>
<feature type="binding site" evidence="12">
    <location>
        <begin position="11"/>
        <end position="13"/>
    </location>
    <ligand>
        <name>substrate</name>
    </ligand>
</feature>
<proteinExistence type="inferred from homology"/>
<comment type="function">
    <text evidence="12">Catalyzes the phosphorylation of ribose at O-5 in a reaction requiring ATP and magnesium. The resulting D-ribose-5-phosphate can then be used either for sythesis of nucleotides, histidine, and tryptophan, or as a component of the pentose phosphate pathway.</text>
</comment>
<keyword evidence="9 12" id="KW-0460">Magnesium</keyword>
<dbReference type="SUPFAM" id="SSF53613">
    <property type="entry name" value="Ribokinase-like"/>
    <property type="match status" value="1"/>
</dbReference>
<feature type="binding site" evidence="12">
    <location>
        <begin position="39"/>
        <end position="43"/>
    </location>
    <ligand>
        <name>substrate</name>
    </ligand>
</feature>
<feature type="active site" description="Proton acceptor" evidence="12">
    <location>
        <position position="253"/>
    </location>
</feature>
<dbReference type="CDD" id="cd01174">
    <property type="entry name" value="ribokinase"/>
    <property type="match status" value="1"/>
</dbReference>
<dbReference type="InterPro" id="IPR029056">
    <property type="entry name" value="Ribokinase-like"/>
</dbReference>
<keyword evidence="8 12" id="KW-0067">ATP-binding</keyword>